<dbReference type="GO" id="GO:0003700">
    <property type="term" value="F:DNA-binding transcription factor activity"/>
    <property type="evidence" value="ECO:0007669"/>
    <property type="project" value="InterPro"/>
</dbReference>
<keyword evidence="1" id="KW-0238">DNA-binding</keyword>
<reference evidence="3 4" key="1">
    <citation type="submission" date="2020-02" db="EMBL/GenBank/DDBJ databases">
        <title>Whole-genome analyses of novel actinobacteria.</title>
        <authorList>
            <person name="Sahin N."/>
            <person name="Tatar D."/>
        </authorList>
    </citation>
    <scope>NUCLEOTIDE SEQUENCE [LARGE SCALE GENOMIC DNA]</scope>
    <source>
        <strain evidence="3 4">SB3404</strain>
    </source>
</reference>
<comment type="caution">
    <text evidence="3">The sequence shown here is derived from an EMBL/GenBank/DDBJ whole genome shotgun (WGS) entry which is preliminary data.</text>
</comment>
<dbReference type="CDD" id="cd04780">
    <property type="entry name" value="HTH_MerR-like_sg5"/>
    <property type="match status" value="1"/>
</dbReference>
<dbReference type="InterPro" id="IPR000551">
    <property type="entry name" value="MerR-type_HTH_dom"/>
</dbReference>
<dbReference type="Proteomes" id="UP000477722">
    <property type="component" value="Unassembled WGS sequence"/>
</dbReference>
<gene>
    <name evidence="3" type="ORF">G5C65_01640</name>
</gene>
<name>A0A6G4WPF5_9ACTN</name>
<dbReference type="GO" id="GO:0003677">
    <property type="term" value="F:DNA binding"/>
    <property type="evidence" value="ECO:0007669"/>
    <property type="project" value="UniProtKB-KW"/>
</dbReference>
<dbReference type="PROSITE" id="PS50937">
    <property type="entry name" value="HTH_MERR_2"/>
    <property type="match status" value="1"/>
</dbReference>
<dbReference type="Pfam" id="PF13411">
    <property type="entry name" value="MerR_1"/>
    <property type="match status" value="1"/>
</dbReference>
<accession>A0A6G4WPF5</accession>
<sequence>MRMAELSARSGVPTATIKFYLREGLLPPGERLSATQAAYGEEHLRRLSLVRALIQVGRMPVATAREVLAAVDDETLDQHNRLGVAAWALPSPAPGLAAGEDDEAARTARRAVGTLMAELGWEEFGPGSPAYETLVGAVAALARLGYPCDAARLTRFARVAEELARTDLDLLEELESTAEQVEASVALTVLHEPVLLCLRRLAQAEESARRFPAPPERRAGPG</sequence>
<dbReference type="SMART" id="SM00422">
    <property type="entry name" value="HTH_MERR"/>
    <property type="match status" value="1"/>
</dbReference>
<dbReference type="InterPro" id="IPR009061">
    <property type="entry name" value="DNA-bd_dom_put_sf"/>
</dbReference>
<organism evidence="3 4">
    <name type="scientific">Streptomyces boncukensis</name>
    <dbReference type="NCBI Taxonomy" id="2711219"/>
    <lineage>
        <taxon>Bacteria</taxon>
        <taxon>Bacillati</taxon>
        <taxon>Actinomycetota</taxon>
        <taxon>Actinomycetes</taxon>
        <taxon>Kitasatosporales</taxon>
        <taxon>Streptomycetaceae</taxon>
        <taxon>Streptomyces</taxon>
    </lineage>
</organism>
<feature type="domain" description="HTH merR-type" evidence="2">
    <location>
        <begin position="1"/>
        <end position="70"/>
    </location>
</feature>
<keyword evidence="4" id="KW-1185">Reference proteome</keyword>
<dbReference type="InterPro" id="IPR047057">
    <property type="entry name" value="MerR_fam"/>
</dbReference>
<dbReference type="PANTHER" id="PTHR30204">
    <property type="entry name" value="REDOX-CYCLING DRUG-SENSING TRANSCRIPTIONAL ACTIVATOR SOXR"/>
    <property type="match status" value="1"/>
</dbReference>
<dbReference type="RefSeq" id="WP_165296751.1">
    <property type="nucleotide sequence ID" value="NZ_JAAKZZ010000008.1"/>
</dbReference>
<proteinExistence type="predicted"/>
<evidence type="ECO:0000256" key="1">
    <source>
        <dbReference type="ARBA" id="ARBA00023125"/>
    </source>
</evidence>
<dbReference type="Gene3D" id="1.10.1660.10">
    <property type="match status" value="1"/>
</dbReference>
<dbReference type="SUPFAM" id="SSF46955">
    <property type="entry name" value="Putative DNA-binding domain"/>
    <property type="match status" value="1"/>
</dbReference>
<dbReference type="PRINTS" id="PR00040">
    <property type="entry name" value="HTHMERR"/>
</dbReference>
<evidence type="ECO:0000259" key="2">
    <source>
        <dbReference type="PROSITE" id="PS50937"/>
    </source>
</evidence>
<evidence type="ECO:0000313" key="3">
    <source>
        <dbReference type="EMBL" id="NGO67085.1"/>
    </source>
</evidence>
<evidence type="ECO:0000313" key="4">
    <source>
        <dbReference type="Proteomes" id="UP000477722"/>
    </source>
</evidence>
<protein>
    <submittedName>
        <fullName evidence="3">MerR family transcriptional regulator</fullName>
    </submittedName>
</protein>
<dbReference type="EMBL" id="JAAKZZ010000008">
    <property type="protein sequence ID" value="NGO67085.1"/>
    <property type="molecule type" value="Genomic_DNA"/>
</dbReference>
<dbReference type="PANTHER" id="PTHR30204:SF98">
    <property type="entry name" value="HTH-TYPE TRANSCRIPTIONAL REGULATOR ADHR"/>
    <property type="match status" value="1"/>
</dbReference>
<dbReference type="AlphaFoldDB" id="A0A6G4WPF5"/>